<protein>
    <submittedName>
        <fullName evidence="1">Uncharacterized protein</fullName>
    </submittedName>
</protein>
<dbReference type="EMBL" id="CP000617">
    <property type="protein sequence ID" value="ABO59700.1"/>
    <property type="molecule type" value="Genomic_DNA"/>
</dbReference>
<evidence type="ECO:0000313" key="1">
    <source>
        <dbReference type="EMBL" id="ABO59700.1"/>
    </source>
</evidence>
<dbReference type="Proteomes" id="UP000002287">
    <property type="component" value="Plasmid pBVIE01"/>
</dbReference>
<organism evidence="1 2">
    <name type="scientific">Burkholderia vietnamiensis (strain G4 / LMG 22486)</name>
    <name type="common">Burkholderia cepacia (strain R1808)</name>
    <dbReference type="NCBI Taxonomy" id="269482"/>
    <lineage>
        <taxon>Bacteria</taxon>
        <taxon>Pseudomonadati</taxon>
        <taxon>Pseudomonadota</taxon>
        <taxon>Betaproteobacteria</taxon>
        <taxon>Burkholderiales</taxon>
        <taxon>Burkholderiaceae</taxon>
        <taxon>Burkholderia</taxon>
        <taxon>Burkholderia cepacia complex</taxon>
    </lineage>
</organism>
<gene>
    <name evidence="1" type="ordered locus">Bcep1808_6813</name>
</gene>
<evidence type="ECO:0000313" key="2">
    <source>
        <dbReference type="Proteomes" id="UP000002287"/>
    </source>
</evidence>
<dbReference type="HOGENOM" id="CLU_1097028_0_0_4"/>
<keyword evidence="1" id="KW-0614">Plasmid</keyword>
<dbReference type="AlphaFoldDB" id="A4JTU7"/>
<sequence length="253" mass="27420">MSNQEHQNLPQRRSFVLQVRVCTESAVSPDSIGAAIQTLLDVGIADAHSTLEDKEGGDQDAARLATDLEFGPIEVCSAVKPLGALPADIGLSDQEVVDGAERMARVLLKAWGFKFSGESVRSSKNPRCSSAWSVVSAMLEEFNGTDLVSAVDACEPAKTPAKDLDAKREVAQSQFEAYDFGTGVMVHGHDLWETGDARDFTKIAYLEYPEDEPDTDSHKATFHVRFDDQGNFSEAYALEVASGNMIGVRIAHP</sequence>
<dbReference type="KEGG" id="bvi:Bcep1808_6813"/>
<reference evidence="1 2" key="1">
    <citation type="submission" date="2007-03" db="EMBL/GenBank/DDBJ databases">
        <title>Complete sequence of plasmid pBVIE01 of Burkholderia vietnamiensis G4.</title>
        <authorList>
            <consortium name="US DOE Joint Genome Institute"/>
            <person name="Copeland A."/>
            <person name="Lucas S."/>
            <person name="Lapidus A."/>
            <person name="Barry K."/>
            <person name="Detter J.C."/>
            <person name="Glavina del Rio T."/>
            <person name="Hammon N."/>
            <person name="Israni S."/>
            <person name="Dalin E."/>
            <person name="Tice H."/>
            <person name="Pitluck S."/>
            <person name="Chain P."/>
            <person name="Malfatti S."/>
            <person name="Shin M."/>
            <person name="Vergez L."/>
            <person name="Schmutz J."/>
            <person name="Larimer F."/>
            <person name="Land M."/>
            <person name="Hauser L."/>
            <person name="Kyrpides N."/>
            <person name="Tiedje J."/>
            <person name="Richardson P."/>
        </authorList>
    </citation>
    <scope>NUCLEOTIDE SEQUENCE [LARGE SCALE GENOMIC DNA]</scope>
    <source>
        <strain evidence="2">G4 / LMG 22486</strain>
        <plasmid evidence="1 2">pBVIE01</plasmid>
    </source>
</reference>
<name>A4JTU7_BURVG</name>
<proteinExistence type="predicted"/>
<geneLocation type="plasmid" evidence="1 2">
    <name>pBVIE01</name>
</geneLocation>
<accession>A4JTU7</accession>